<gene>
    <name evidence="2" type="ORF">M421DRAFT_425139</name>
</gene>
<evidence type="ECO:0000313" key="2">
    <source>
        <dbReference type="EMBL" id="KAF1924133.1"/>
    </source>
</evidence>
<evidence type="ECO:0000256" key="1">
    <source>
        <dbReference type="SAM" id="MobiDB-lite"/>
    </source>
</evidence>
<dbReference type="Proteomes" id="UP000800082">
    <property type="component" value="Unassembled WGS sequence"/>
</dbReference>
<feature type="non-terminal residue" evidence="2">
    <location>
        <position position="238"/>
    </location>
</feature>
<evidence type="ECO:0000313" key="3">
    <source>
        <dbReference type="Proteomes" id="UP000800082"/>
    </source>
</evidence>
<reference evidence="2" key="1">
    <citation type="journal article" date="2020" name="Stud. Mycol.">
        <title>101 Dothideomycetes genomes: a test case for predicting lifestyles and emergence of pathogens.</title>
        <authorList>
            <person name="Haridas S."/>
            <person name="Albert R."/>
            <person name="Binder M."/>
            <person name="Bloem J."/>
            <person name="Labutti K."/>
            <person name="Salamov A."/>
            <person name="Andreopoulos B."/>
            <person name="Baker S."/>
            <person name="Barry K."/>
            <person name="Bills G."/>
            <person name="Bluhm B."/>
            <person name="Cannon C."/>
            <person name="Castanera R."/>
            <person name="Culley D."/>
            <person name="Daum C."/>
            <person name="Ezra D."/>
            <person name="Gonzalez J."/>
            <person name="Henrissat B."/>
            <person name="Kuo A."/>
            <person name="Liang C."/>
            <person name="Lipzen A."/>
            <person name="Lutzoni F."/>
            <person name="Magnuson J."/>
            <person name="Mondo S."/>
            <person name="Nolan M."/>
            <person name="Ohm R."/>
            <person name="Pangilinan J."/>
            <person name="Park H.-J."/>
            <person name="Ramirez L."/>
            <person name="Alfaro M."/>
            <person name="Sun H."/>
            <person name="Tritt A."/>
            <person name="Yoshinaga Y."/>
            <person name="Zwiers L.-H."/>
            <person name="Turgeon B."/>
            <person name="Goodwin S."/>
            <person name="Spatafora J."/>
            <person name="Crous P."/>
            <person name="Grigoriev I."/>
        </authorList>
    </citation>
    <scope>NUCLEOTIDE SEQUENCE</scope>
    <source>
        <strain evidence="2">CBS 183.55</strain>
    </source>
</reference>
<proteinExistence type="predicted"/>
<dbReference type="OrthoDB" id="10597110at2759"/>
<dbReference type="AlphaFoldDB" id="A0A6A5R9B4"/>
<organism evidence="2 3">
    <name type="scientific">Didymella exigua CBS 183.55</name>
    <dbReference type="NCBI Taxonomy" id="1150837"/>
    <lineage>
        <taxon>Eukaryota</taxon>
        <taxon>Fungi</taxon>
        <taxon>Dikarya</taxon>
        <taxon>Ascomycota</taxon>
        <taxon>Pezizomycotina</taxon>
        <taxon>Dothideomycetes</taxon>
        <taxon>Pleosporomycetidae</taxon>
        <taxon>Pleosporales</taxon>
        <taxon>Pleosporineae</taxon>
        <taxon>Didymellaceae</taxon>
        <taxon>Didymella</taxon>
    </lineage>
</organism>
<sequence length="238" mass="27475">MMCNSRETQRRLQVRDAKFNSERLRRESLRFLLAVAGSQFKKAENVGCEESGLFAPMPDFELDSWPHRMMMRFLEVLQLKPSVQTPKTPRYVSTLRRTLPSRRPHPPVCKMPRPAQGGFIENLEENGRYHDMLDNDRVKGVARRKKSIDALATEAMMESHGRDEEASTGRDEEDSRDGAATRECSRWDVFKSAIKGILCTAPIPPQPKQRLSKPQLEDAGEREQLLKSESSYWRREKN</sequence>
<feature type="compositionally biased region" description="Basic and acidic residues" evidence="1">
    <location>
        <begin position="215"/>
        <end position="238"/>
    </location>
</feature>
<feature type="region of interest" description="Disordered" evidence="1">
    <location>
        <begin position="200"/>
        <end position="238"/>
    </location>
</feature>
<keyword evidence="3" id="KW-1185">Reference proteome</keyword>
<dbReference type="EMBL" id="ML978997">
    <property type="protein sequence ID" value="KAF1924133.1"/>
    <property type="molecule type" value="Genomic_DNA"/>
</dbReference>
<dbReference type="GeneID" id="54351661"/>
<feature type="compositionally biased region" description="Basic and acidic residues" evidence="1">
    <location>
        <begin position="157"/>
        <end position="170"/>
    </location>
</feature>
<feature type="region of interest" description="Disordered" evidence="1">
    <location>
        <begin position="154"/>
        <end position="182"/>
    </location>
</feature>
<dbReference type="RefSeq" id="XP_033444386.1">
    <property type="nucleotide sequence ID" value="XM_033593993.1"/>
</dbReference>
<protein>
    <submittedName>
        <fullName evidence="2">Uncharacterized protein</fullName>
    </submittedName>
</protein>
<name>A0A6A5R9B4_9PLEO</name>
<accession>A0A6A5R9B4</accession>